<dbReference type="PANTHER" id="PTHR23389">
    <property type="entry name" value="CHROMOSOME TRANSMISSION FIDELITY FACTOR 18"/>
    <property type="match status" value="1"/>
</dbReference>
<dbReference type="AlphaFoldDB" id="A0A2T6ZSA1"/>
<dbReference type="Proteomes" id="UP000244722">
    <property type="component" value="Unassembled WGS sequence"/>
</dbReference>
<dbReference type="SUPFAM" id="SSF52540">
    <property type="entry name" value="P-loop containing nucleoside triphosphate hydrolases"/>
    <property type="match status" value="1"/>
</dbReference>
<name>A0A2T6ZSA1_TUBBO</name>
<sequence>MTSEEVASILGVQPFRPDVTPPPQIPSPDTDKSGSFEPSSQTNFTSSTPTHPTTHRTTQSYTYIPIVTTEGETIQIKQKPKKIFSARDDYYISNVPILGDNLLEQSDSVKKIYFGVDIHSLLDEYKIEKDIMKKNRREAEHIPPTNVMSESSNTASQKTLLWTEKYRAKRFTDLVGDERTHRQVLRWFKSWDKIVFPSGVNKPVKNRDENEGRELKKILLIHGPPGLGKTTLAHVAARQAGYDVVEVNASDERSAGVVKGRIKDILSNEGVKAMGAVTNRSKQKSSRVTMGKPVCLVVDEVDGVTGGGGAGANEGGFIKALIDLVLADQKLNNIAEGVTKKKGRRKDDGFKLQRPIVAVCNDLYAPALKALRPLAEIIHMRKPPVGPMVGRLRSILECEGFRTEDGAVRRLVELSCMGGNSTSKAAGDMRAAVVGCEWIASRLRSAATKCGDDLKSRREMKLLTRKIVEEEFGDGGLGEGDGKGGGGGRGNIREAVERVFYNDPVTKRAGFKDTGVKRTSGEKLREIVEGLGEFDKIMMDCFTTYLTRPYNDDSLLTKPNVASEWLYFSDLISSRVFQEQEYELTGYLSHPILAFHSFFCSPKRQESTTSRYSKQLEEDIDPPPFSGPAVEWEVREGIKENKALIQSVHSCLGGIRLHQCFKSSESVAMELAPWVARILSPSIKPVVVGGSGPAGGVASVRREGEKKLVNRGVEVMCGMGVEFEKVRVEGMTTLGSGWIYRMEPPIDTLSVYPTLATSAESAPAPVRYAVRQVLDQEHKKELLRRRELARQSRMGVSNGIPQLKKSTTTPDALNLKRKKVREIKKDFFGRIVARGEDEDTEEGRRKKRKEEKEEKEEEQKVWLSFHEGFSNAVRKGITLDELMNGLI</sequence>
<dbReference type="GO" id="GO:0005634">
    <property type="term" value="C:nucleus"/>
    <property type="evidence" value="ECO:0007669"/>
    <property type="project" value="TreeGrafter"/>
</dbReference>
<evidence type="ECO:0000313" key="4">
    <source>
        <dbReference type="Proteomes" id="UP000244722"/>
    </source>
</evidence>
<dbReference type="CDD" id="cd00009">
    <property type="entry name" value="AAA"/>
    <property type="match status" value="1"/>
</dbReference>
<dbReference type="GO" id="GO:0016887">
    <property type="term" value="F:ATP hydrolysis activity"/>
    <property type="evidence" value="ECO:0007669"/>
    <property type="project" value="InterPro"/>
</dbReference>
<dbReference type="InterPro" id="IPR027417">
    <property type="entry name" value="P-loop_NTPase"/>
</dbReference>
<dbReference type="GO" id="GO:0003677">
    <property type="term" value="F:DNA binding"/>
    <property type="evidence" value="ECO:0007669"/>
    <property type="project" value="TreeGrafter"/>
</dbReference>
<dbReference type="Pfam" id="PF00004">
    <property type="entry name" value="AAA"/>
    <property type="match status" value="1"/>
</dbReference>
<feature type="region of interest" description="Disordered" evidence="1">
    <location>
        <begin position="1"/>
        <end position="59"/>
    </location>
</feature>
<proteinExistence type="predicted"/>
<organism evidence="3 4">
    <name type="scientific">Tuber borchii</name>
    <name type="common">White truffle</name>
    <dbReference type="NCBI Taxonomy" id="42251"/>
    <lineage>
        <taxon>Eukaryota</taxon>
        <taxon>Fungi</taxon>
        <taxon>Dikarya</taxon>
        <taxon>Ascomycota</taxon>
        <taxon>Pezizomycotina</taxon>
        <taxon>Pezizomycetes</taxon>
        <taxon>Pezizales</taxon>
        <taxon>Tuberaceae</taxon>
        <taxon>Tuber</taxon>
    </lineage>
</organism>
<dbReference type="InterPro" id="IPR003959">
    <property type="entry name" value="ATPase_AAA_core"/>
</dbReference>
<reference evidence="3 4" key="1">
    <citation type="submission" date="2017-04" db="EMBL/GenBank/DDBJ databases">
        <title>Draft genome sequence of Tuber borchii Vittad., a whitish edible truffle.</title>
        <authorList>
            <consortium name="DOE Joint Genome Institute"/>
            <person name="Murat C."/>
            <person name="Kuo A."/>
            <person name="Barry K.W."/>
            <person name="Clum A."/>
            <person name="Dockter R.B."/>
            <person name="Fauchery L."/>
            <person name="Iotti M."/>
            <person name="Kohler A."/>
            <person name="Labutti K."/>
            <person name="Lindquist E.A."/>
            <person name="Lipzen A."/>
            <person name="Ohm R.A."/>
            <person name="Wang M."/>
            <person name="Grigoriev I.V."/>
            <person name="Zambonelli A."/>
            <person name="Martin F.M."/>
        </authorList>
    </citation>
    <scope>NUCLEOTIDE SEQUENCE [LARGE SCALE GENOMIC DNA]</scope>
    <source>
        <strain evidence="3 4">Tbo3840</strain>
    </source>
</reference>
<dbReference type="EMBL" id="NESQ01000121">
    <property type="protein sequence ID" value="PUU78361.1"/>
    <property type="molecule type" value="Genomic_DNA"/>
</dbReference>
<dbReference type="Gene3D" id="3.40.50.300">
    <property type="entry name" value="P-loop containing nucleotide triphosphate hydrolases"/>
    <property type="match status" value="1"/>
</dbReference>
<accession>A0A2T6ZSA1</accession>
<comment type="caution">
    <text evidence="3">The sequence shown here is derived from an EMBL/GenBank/DDBJ whole genome shotgun (WGS) entry which is preliminary data.</text>
</comment>
<dbReference type="PANTHER" id="PTHR23389:SF3">
    <property type="entry name" value="CHROMOSOME TRANSMISSION FIDELITY PROTEIN 18 HOMOLOG"/>
    <property type="match status" value="1"/>
</dbReference>
<protein>
    <submittedName>
        <fullName evidence="3">P-loop containing nucleoside triphosphate hydrolase protein</fullName>
    </submittedName>
</protein>
<dbReference type="SMART" id="SM00382">
    <property type="entry name" value="AAA"/>
    <property type="match status" value="1"/>
</dbReference>
<dbReference type="GO" id="GO:0005524">
    <property type="term" value="F:ATP binding"/>
    <property type="evidence" value="ECO:0007669"/>
    <property type="project" value="InterPro"/>
</dbReference>
<keyword evidence="3" id="KW-0378">Hydrolase</keyword>
<dbReference type="OrthoDB" id="2195431at2759"/>
<evidence type="ECO:0000313" key="3">
    <source>
        <dbReference type="EMBL" id="PUU78361.1"/>
    </source>
</evidence>
<keyword evidence="4" id="KW-1185">Reference proteome</keyword>
<feature type="domain" description="AAA+ ATPase" evidence="2">
    <location>
        <begin position="215"/>
        <end position="384"/>
    </location>
</feature>
<dbReference type="STRING" id="42251.A0A2T6ZSA1"/>
<evidence type="ECO:0000259" key="2">
    <source>
        <dbReference type="SMART" id="SM00382"/>
    </source>
</evidence>
<dbReference type="InterPro" id="IPR003593">
    <property type="entry name" value="AAA+_ATPase"/>
</dbReference>
<gene>
    <name evidence="3" type="ORF">B9Z19DRAFT_983499</name>
</gene>
<feature type="region of interest" description="Disordered" evidence="1">
    <location>
        <begin position="836"/>
        <end position="857"/>
    </location>
</feature>
<evidence type="ECO:0000256" key="1">
    <source>
        <dbReference type="SAM" id="MobiDB-lite"/>
    </source>
</evidence>
<feature type="compositionally biased region" description="Low complexity" evidence="1">
    <location>
        <begin position="45"/>
        <end position="59"/>
    </location>
</feature>